<gene>
    <name evidence="1" type="ORF">G5S97_01065</name>
</gene>
<dbReference type="RefSeq" id="WP_003096170.1">
    <property type="nucleotide sequence ID" value="NZ_CAJHJQ010000010.1"/>
</dbReference>
<accession>A0A6G4N935</accession>
<reference evidence="1" key="1">
    <citation type="submission" date="2020-02" db="EMBL/GenBank/DDBJ databases">
        <title>Antibiotic resistance/susceptibility profiles of lactic acid-producing cocci isolated from the human vagina, and analysis of the genetic basis of atypical resistances.</title>
        <authorList>
            <person name="Sirichoat A."/>
            <person name="Florez A.B."/>
            <person name="Vazquez L."/>
            <person name="Buppasiri P."/>
            <person name="Panya M."/>
            <person name="Lulitanond V."/>
            <person name="Mayo B."/>
        </authorList>
    </citation>
    <scope>NUCLEOTIDE SEQUENCE</scope>
    <source>
        <strain evidence="1">VA08-2AN</strain>
    </source>
</reference>
<proteinExistence type="predicted"/>
<name>A0A6G4N935_STRSL</name>
<organism evidence="1">
    <name type="scientific">Streptococcus salivarius</name>
    <dbReference type="NCBI Taxonomy" id="1304"/>
    <lineage>
        <taxon>Bacteria</taxon>
        <taxon>Bacillati</taxon>
        <taxon>Bacillota</taxon>
        <taxon>Bacilli</taxon>
        <taxon>Lactobacillales</taxon>
        <taxon>Streptococcaceae</taxon>
        <taxon>Streptococcus</taxon>
    </lineage>
</organism>
<protein>
    <submittedName>
        <fullName evidence="1">Bacteriocin transporter</fullName>
    </submittedName>
</protein>
<sequence>MLIELTYKELEAIQGGAVCRMPNVNNKEGDPFKGTLVPLPRHPRDEAYPMVYLPVCAIM</sequence>
<comment type="caution">
    <text evidence="1">The sequence shown here is derived from an EMBL/GenBank/DDBJ whole genome shotgun (WGS) entry which is preliminary data.</text>
</comment>
<evidence type="ECO:0000313" key="1">
    <source>
        <dbReference type="EMBL" id="NGG27138.1"/>
    </source>
</evidence>
<dbReference type="EMBL" id="JAAJBE010000002">
    <property type="protein sequence ID" value="NGG27138.1"/>
    <property type="molecule type" value="Genomic_DNA"/>
</dbReference>
<dbReference type="AlphaFoldDB" id="A0A6G4N935"/>